<dbReference type="KEGG" id="mtr:25481875"/>
<proteinExistence type="predicted"/>
<evidence type="ECO:0000256" key="3">
    <source>
        <dbReference type="SAM" id="MobiDB-lite"/>
    </source>
</evidence>
<organism evidence="5 8">
    <name type="scientific">Medicago truncatula</name>
    <name type="common">Barrel medic</name>
    <name type="synonym">Medicago tribuloides</name>
    <dbReference type="NCBI Taxonomy" id="3880"/>
    <lineage>
        <taxon>Eukaryota</taxon>
        <taxon>Viridiplantae</taxon>
        <taxon>Streptophyta</taxon>
        <taxon>Embryophyta</taxon>
        <taxon>Tracheophyta</taxon>
        <taxon>Spermatophyta</taxon>
        <taxon>Magnoliopsida</taxon>
        <taxon>eudicotyledons</taxon>
        <taxon>Gunneridae</taxon>
        <taxon>Pentapetalae</taxon>
        <taxon>rosids</taxon>
        <taxon>fabids</taxon>
        <taxon>Fabales</taxon>
        <taxon>Fabaceae</taxon>
        <taxon>Papilionoideae</taxon>
        <taxon>50 kb inversion clade</taxon>
        <taxon>NPAAA clade</taxon>
        <taxon>Hologalegina</taxon>
        <taxon>IRL clade</taxon>
        <taxon>Trifolieae</taxon>
        <taxon>Medicago</taxon>
    </lineage>
</organism>
<reference evidence="5 8" key="2">
    <citation type="journal article" date="2014" name="BMC Genomics">
        <title>An improved genome release (version Mt4.0) for the model legume Medicago truncatula.</title>
        <authorList>
            <person name="Tang H."/>
            <person name="Krishnakumar V."/>
            <person name="Bidwell S."/>
            <person name="Rosen B."/>
            <person name="Chan A."/>
            <person name="Zhou S."/>
            <person name="Gentzbittel L."/>
            <person name="Childs K.L."/>
            <person name="Yandell M."/>
            <person name="Gundlach H."/>
            <person name="Mayer K.F."/>
            <person name="Schwartz D.C."/>
            <person name="Town C.D."/>
        </authorList>
    </citation>
    <scope>GENOME REANNOTATION</scope>
    <source>
        <strain evidence="5">A17</strain>
        <strain evidence="7 8">cv. Jemalong A17</strain>
    </source>
</reference>
<name>A0A072VNP7_MEDTR</name>
<evidence type="ECO:0000256" key="2">
    <source>
        <dbReference type="ARBA" id="ARBA00022946"/>
    </source>
</evidence>
<reference evidence="5 8" key="1">
    <citation type="journal article" date="2011" name="Nature">
        <title>The Medicago genome provides insight into the evolution of rhizobial symbioses.</title>
        <authorList>
            <person name="Young N.D."/>
            <person name="Debelle F."/>
            <person name="Oldroyd G.E."/>
            <person name="Geurts R."/>
            <person name="Cannon S.B."/>
            <person name="Udvardi M.K."/>
            <person name="Benedito V.A."/>
            <person name="Mayer K.F."/>
            <person name="Gouzy J."/>
            <person name="Schoof H."/>
            <person name="Van de Peer Y."/>
            <person name="Proost S."/>
            <person name="Cook D.R."/>
            <person name="Meyers B.C."/>
            <person name="Spannagl M."/>
            <person name="Cheung F."/>
            <person name="De Mita S."/>
            <person name="Krishnakumar V."/>
            <person name="Gundlach H."/>
            <person name="Zhou S."/>
            <person name="Mudge J."/>
            <person name="Bharti A.K."/>
            <person name="Murray J.D."/>
            <person name="Naoumkina M.A."/>
            <person name="Rosen B."/>
            <person name="Silverstein K.A."/>
            <person name="Tang H."/>
            <person name="Rombauts S."/>
            <person name="Zhao P.X."/>
            <person name="Zhou P."/>
            <person name="Barbe V."/>
            <person name="Bardou P."/>
            <person name="Bechner M."/>
            <person name="Bellec A."/>
            <person name="Berger A."/>
            <person name="Berges H."/>
            <person name="Bidwell S."/>
            <person name="Bisseling T."/>
            <person name="Choisne N."/>
            <person name="Couloux A."/>
            <person name="Denny R."/>
            <person name="Deshpande S."/>
            <person name="Dai X."/>
            <person name="Doyle J.J."/>
            <person name="Dudez A.M."/>
            <person name="Farmer A.D."/>
            <person name="Fouteau S."/>
            <person name="Franken C."/>
            <person name="Gibelin C."/>
            <person name="Gish J."/>
            <person name="Goldstein S."/>
            <person name="Gonzalez A.J."/>
            <person name="Green P.J."/>
            <person name="Hallab A."/>
            <person name="Hartog M."/>
            <person name="Hua A."/>
            <person name="Humphray S.J."/>
            <person name="Jeong D.H."/>
            <person name="Jing Y."/>
            <person name="Jocker A."/>
            <person name="Kenton S.M."/>
            <person name="Kim D.J."/>
            <person name="Klee K."/>
            <person name="Lai H."/>
            <person name="Lang C."/>
            <person name="Lin S."/>
            <person name="Macmil S.L."/>
            <person name="Magdelenat G."/>
            <person name="Matthews L."/>
            <person name="McCorrison J."/>
            <person name="Monaghan E.L."/>
            <person name="Mun J.H."/>
            <person name="Najar F.Z."/>
            <person name="Nicholson C."/>
            <person name="Noirot C."/>
            <person name="O'Bleness M."/>
            <person name="Paule C.R."/>
            <person name="Poulain J."/>
            <person name="Prion F."/>
            <person name="Qin B."/>
            <person name="Qu C."/>
            <person name="Retzel E.F."/>
            <person name="Riddle C."/>
            <person name="Sallet E."/>
            <person name="Samain S."/>
            <person name="Samson N."/>
            <person name="Sanders I."/>
            <person name="Saurat O."/>
            <person name="Scarpelli C."/>
            <person name="Schiex T."/>
            <person name="Segurens B."/>
            <person name="Severin A.J."/>
            <person name="Sherrier D.J."/>
            <person name="Shi R."/>
            <person name="Sims S."/>
            <person name="Singer S.R."/>
            <person name="Sinharoy S."/>
            <person name="Sterck L."/>
            <person name="Viollet A."/>
            <person name="Wang B.B."/>
            <person name="Wang K."/>
            <person name="Wang M."/>
            <person name="Wang X."/>
            <person name="Warfsmann J."/>
            <person name="Weissenbach J."/>
            <person name="White D.D."/>
            <person name="White J.D."/>
            <person name="Wiley G.B."/>
            <person name="Wincker P."/>
            <person name="Xing Y."/>
            <person name="Yang L."/>
            <person name="Yao Z."/>
            <person name="Ying F."/>
            <person name="Zhai J."/>
            <person name="Zhou L."/>
            <person name="Zuber A."/>
            <person name="Denarie J."/>
            <person name="Dixon R.A."/>
            <person name="May G.D."/>
            <person name="Schwartz D.C."/>
            <person name="Rogers J."/>
            <person name="Quetier F."/>
            <person name="Town C.D."/>
            <person name="Roe B.A."/>
        </authorList>
    </citation>
    <scope>NUCLEOTIDE SEQUENCE [LARGE SCALE GENOMIC DNA]</scope>
    <source>
        <strain evidence="5">A17</strain>
        <strain evidence="7 8">cv. Jemalong A17</strain>
    </source>
</reference>
<reference evidence="6" key="5">
    <citation type="journal article" date="2018" name="Nat. Plants">
        <title>Whole-genome landscape of Medicago truncatula symbiotic genes.</title>
        <authorList>
            <person name="Pecrix Y."/>
            <person name="Gamas P."/>
            <person name="Carrere S."/>
        </authorList>
    </citation>
    <scope>NUCLEOTIDE SEQUENCE</scope>
    <source>
        <tissue evidence="6">Leaves</tissue>
    </source>
</reference>
<keyword evidence="8" id="KW-1185">Reference proteome</keyword>
<dbReference type="GO" id="GO:0005739">
    <property type="term" value="C:mitochondrion"/>
    <property type="evidence" value="ECO:0000318"/>
    <property type="project" value="GO_Central"/>
</dbReference>
<reference evidence="7" key="3">
    <citation type="submission" date="2015-04" db="UniProtKB">
        <authorList>
            <consortium name="EnsemblPlants"/>
        </authorList>
    </citation>
    <scope>IDENTIFICATION</scope>
    <source>
        <strain evidence="7">cv. Jemalong A17</strain>
    </source>
</reference>
<evidence type="ECO:0000259" key="4">
    <source>
        <dbReference type="Pfam" id="PF21864"/>
    </source>
</evidence>
<dbReference type="PANTHER" id="PTHR31346:SF4">
    <property type="entry name" value="MULTIPLE ORGANELLAR RNA EDITING FACTOR 8, CHLOROPLASTIC_MITOCHONDRIAL"/>
    <property type="match status" value="1"/>
</dbReference>
<evidence type="ECO:0000256" key="1">
    <source>
        <dbReference type="ARBA" id="ARBA00022664"/>
    </source>
</evidence>
<dbReference type="GO" id="GO:0080156">
    <property type="term" value="P:mitochondrial mRNA modification"/>
    <property type="evidence" value="ECO:0000318"/>
    <property type="project" value="GO_Central"/>
</dbReference>
<evidence type="ECO:0000313" key="5">
    <source>
        <dbReference type="EMBL" id="KEH39765.1"/>
    </source>
</evidence>
<evidence type="ECO:0000313" key="9">
    <source>
        <dbReference type="Proteomes" id="UP000265566"/>
    </source>
</evidence>
<dbReference type="Proteomes" id="UP000002051">
    <property type="component" value="Unassembled WGS sequence"/>
</dbReference>
<dbReference type="EMBL" id="CM001217">
    <property type="protein sequence ID" value="KEH39765.1"/>
    <property type="molecule type" value="Genomic_DNA"/>
</dbReference>
<protein>
    <submittedName>
        <fullName evidence="5">Plastid developmental protein DAG</fullName>
    </submittedName>
</protein>
<feature type="region of interest" description="Disordered" evidence="3">
    <location>
        <begin position="198"/>
        <end position="327"/>
    </location>
</feature>
<dbReference type="GO" id="GO:0006397">
    <property type="term" value="P:mRNA processing"/>
    <property type="evidence" value="ECO:0007669"/>
    <property type="project" value="UniProtKB-KW"/>
</dbReference>
<feature type="domain" description="MORF/ORRM1/DAG-like MORF" evidence="4">
    <location>
        <begin position="87"/>
        <end position="178"/>
    </location>
</feature>
<dbReference type="PANTHER" id="PTHR31346">
    <property type="entry name" value="MULTIPLE ORGANELLAR RNA EDITING FACTOR 2, CHLOROPLASTIC-RELATED-RELATED"/>
    <property type="match status" value="1"/>
</dbReference>
<dbReference type="EMBL" id="PSQE01000001">
    <property type="protein sequence ID" value="RHN76823.1"/>
    <property type="molecule type" value="Genomic_DNA"/>
</dbReference>
<dbReference type="InterPro" id="IPR039206">
    <property type="entry name" value="MORF/ORRM1/DAG-like"/>
</dbReference>
<dbReference type="AlphaFoldDB" id="A0A072VNP7"/>
<accession>A0A072VNP7</accession>
<sequence length="327" mass="36592">MANQIITRVIPKTLTPFFSRSLSTTTTLSFLCRLRPLTAAAVTSRHILLPSFRALSTRPTTSSLNDQNPNWSNPSPKETILLDGCDFEHWLVIMETPDGDATRDEIIDGYIKTFAEVIGNEELARKNIYSVSTRHYFAFGAVCSEELSYKLNELPKVRWVLPDSYLNVKEKDYGGEPFINGQAVPYDPKYHEEWVRNNARANERNGRNGRDRPRNNDRSRNFERRRENVVNRDMQSRPPVQNSGPPPNNAYPPNNGGGYPFNNQAGYAPPNQGGYAPPNAGGGYPPHNMSGPPPPPNSGYRAPQNNYSGQQNHMAGMSPNAGWSNNQ</sequence>
<dbReference type="Proteomes" id="UP000265566">
    <property type="component" value="Chromosome 1"/>
</dbReference>
<dbReference type="EnsemblPlants" id="KEH39765">
    <property type="protein sequence ID" value="KEH39765"/>
    <property type="gene ID" value="MTR_1g009840"/>
</dbReference>
<dbReference type="Gramene" id="rna202">
    <property type="protein sequence ID" value="RHN76823.1"/>
    <property type="gene ID" value="gene202"/>
</dbReference>
<keyword evidence="2" id="KW-0809">Transit peptide</keyword>
<feature type="compositionally biased region" description="Low complexity" evidence="3">
    <location>
        <begin position="260"/>
        <end position="290"/>
    </location>
</feature>
<feature type="compositionally biased region" description="Basic and acidic residues" evidence="3">
    <location>
        <begin position="198"/>
        <end position="230"/>
    </location>
</feature>
<reference evidence="9" key="4">
    <citation type="journal article" date="2018" name="Nat. Plants">
        <title>Whole-genome landscape of Medicago truncatula symbiotic genes.</title>
        <authorList>
            <person name="Pecrix Y."/>
            <person name="Staton S.E."/>
            <person name="Sallet E."/>
            <person name="Lelandais-Briere C."/>
            <person name="Moreau S."/>
            <person name="Carrere S."/>
            <person name="Blein T."/>
            <person name="Jardinaud M.F."/>
            <person name="Latrasse D."/>
            <person name="Zouine M."/>
            <person name="Zahm M."/>
            <person name="Kreplak J."/>
            <person name="Mayjonade B."/>
            <person name="Satge C."/>
            <person name="Perez M."/>
            <person name="Cauet S."/>
            <person name="Marande W."/>
            <person name="Chantry-Darmon C."/>
            <person name="Lopez-Roques C."/>
            <person name="Bouchez O."/>
            <person name="Berard A."/>
            <person name="Debelle F."/>
            <person name="Munos S."/>
            <person name="Bendahmane A."/>
            <person name="Berges H."/>
            <person name="Niebel A."/>
            <person name="Buitink J."/>
            <person name="Frugier F."/>
            <person name="Benhamed M."/>
            <person name="Crespi M."/>
            <person name="Gouzy J."/>
            <person name="Gamas P."/>
        </authorList>
    </citation>
    <scope>NUCLEOTIDE SEQUENCE [LARGE SCALE GENOMIC DNA]</scope>
    <source>
        <strain evidence="9">cv. Jemalong A17</strain>
    </source>
</reference>
<dbReference type="HOGENOM" id="CLU_046201_0_0_1"/>
<dbReference type="Pfam" id="PF21864">
    <property type="entry name" value="MORF_dom"/>
    <property type="match status" value="1"/>
</dbReference>
<evidence type="ECO:0000313" key="8">
    <source>
        <dbReference type="Proteomes" id="UP000002051"/>
    </source>
</evidence>
<dbReference type="GO" id="GO:0016554">
    <property type="term" value="P:cytidine to uridine editing"/>
    <property type="evidence" value="ECO:0007669"/>
    <property type="project" value="InterPro"/>
</dbReference>
<dbReference type="STRING" id="3880.A0A072VNP7"/>
<dbReference type="OrthoDB" id="1913091at2759"/>
<gene>
    <name evidence="7" type="primary">25481875</name>
    <name evidence="5" type="ordered locus">MTR_1g009840</name>
    <name evidence="6" type="ORF">MtrunA17_Chr1g0148081</name>
</gene>
<feature type="compositionally biased region" description="Polar residues" evidence="3">
    <location>
        <begin position="303"/>
        <end position="313"/>
    </location>
</feature>
<evidence type="ECO:0000313" key="7">
    <source>
        <dbReference type="EnsemblPlants" id="KEH39765"/>
    </source>
</evidence>
<dbReference type="InterPro" id="IPR054059">
    <property type="entry name" value="MORF/ORRM1/DAG-like_MORF"/>
</dbReference>
<keyword evidence="1" id="KW-0507">mRNA processing</keyword>
<evidence type="ECO:0000313" key="6">
    <source>
        <dbReference type="EMBL" id="RHN76823.1"/>
    </source>
</evidence>